<dbReference type="InterPro" id="IPR046348">
    <property type="entry name" value="SIS_dom_sf"/>
</dbReference>
<dbReference type="GO" id="GO:0003677">
    <property type="term" value="F:DNA binding"/>
    <property type="evidence" value="ECO:0007669"/>
    <property type="project" value="InterPro"/>
</dbReference>
<name>A0A645GGM9_9ZZZZ</name>
<dbReference type="GO" id="GO:0003700">
    <property type="term" value="F:DNA-binding transcription factor activity"/>
    <property type="evidence" value="ECO:0007669"/>
    <property type="project" value="InterPro"/>
</dbReference>
<organism evidence="2">
    <name type="scientific">bioreactor metagenome</name>
    <dbReference type="NCBI Taxonomy" id="1076179"/>
    <lineage>
        <taxon>unclassified sequences</taxon>
        <taxon>metagenomes</taxon>
        <taxon>ecological metagenomes</taxon>
    </lineage>
</organism>
<dbReference type="GO" id="GO:0097367">
    <property type="term" value="F:carbohydrate derivative binding"/>
    <property type="evidence" value="ECO:0007669"/>
    <property type="project" value="InterPro"/>
</dbReference>
<dbReference type="AlphaFoldDB" id="A0A645GGM9"/>
<proteinExistence type="predicted"/>
<dbReference type="InterPro" id="IPR001347">
    <property type="entry name" value="SIS_dom"/>
</dbReference>
<sequence>MDTLSAALSSIPSAELDALGQAMAEAGAVYLAGYRSSSSLVCYLSFYLSWILPNVRTISTEMPFEMLANAPADSLVLGISFPRYSRWTVDVLETAEKLGLTTASVTNDLTSPLAAKSKYVVTAPYKPVSFIDSFAAPMSLLNCLILSVARSLGAGVTEKLELLERHWRQEGIYIPDRTKPLP</sequence>
<dbReference type="Gene3D" id="3.40.50.10490">
    <property type="entry name" value="Glucose-6-phosphate isomerase like protein, domain 1"/>
    <property type="match status" value="1"/>
</dbReference>
<gene>
    <name evidence="2" type="ORF">SDC9_173511</name>
</gene>
<dbReference type="Pfam" id="PF01380">
    <property type="entry name" value="SIS"/>
    <property type="match status" value="1"/>
</dbReference>
<dbReference type="PANTHER" id="PTHR30514:SF18">
    <property type="entry name" value="RPIR-FAMILY TRANSCRIPTIONAL REGULATOR"/>
    <property type="match status" value="1"/>
</dbReference>
<evidence type="ECO:0000313" key="2">
    <source>
        <dbReference type="EMBL" id="MPN26087.1"/>
    </source>
</evidence>
<protein>
    <recommendedName>
        <fullName evidence="1">SIS domain-containing protein</fullName>
    </recommendedName>
</protein>
<dbReference type="SUPFAM" id="SSF53697">
    <property type="entry name" value="SIS domain"/>
    <property type="match status" value="1"/>
</dbReference>
<dbReference type="CDD" id="cd05013">
    <property type="entry name" value="SIS_RpiR"/>
    <property type="match status" value="1"/>
</dbReference>
<reference evidence="2" key="1">
    <citation type="submission" date="2019-08" db="EMBL/GenBank/DDBJ databases">
        <authorList>
            <person name="Kucharzyk K."/>
            <person name="Murdoch R.W."/>
            <person name="Higgins S."/>
            <person name="Loffler F."/>
        </authorList>
    </citation>
    <scope>NUCLEOTIDE SEQUENCE</scope>
</reference>
<evidence type="ECO:0000259" key="1">
    <source>
        <dbReference type="Pfam" id="PF01380"/>
    </source>
</evidence>
<dbReference type="EMBL" id="VSSQ01075504">
    <property type="protein sequence ID" value="MPN26087.1"/>
    <property type="molecule type" value="Genomic_DNA"/>
</dbReference>
<dbReference type="InterPro" id="IPR035472">
    <property type="entry name" value="RpiR-like_SIS"/>
</dbReference>
<accession>A0A645GGM9</accession>
<comment type="caution">
    <text evidence="2">The sequence shown here is derived from an EMBL/GenBank/DDBJ whole genome shotgun (WGS) entry which is preliminary data.</text>
</comment>
<dbReference type="PANTHER" id="PTHR30514">
    <property type="entry name" value="GLUCOKINASE"/>
    <property type="match status" value="1"/>
</dbReference>
<dbReference type="GO" id="GO:1901135">
    <property type="term" value="P:carbohydrate derivative metabolic process"/>
    <property type="evidence" value="ECO:0007669"/>
    <property type="project" value="InterPro"/>
</dbReference>
<feature type="domain" description="SIS" evidence="1">
    <location>
        <begin position="24"/>
        <end position="146"/>
    </location>
</feature>
<dbReference type="InterPro" id="IPR047640">
    <property type="entry name" value="RpiR-like"/>
</dbReference>